<organism evidence="1 2">
    <name type="scientific">Nephila pilipes</name>
    <name type="common">Giant wood spider</name>
    <name type="synonym">Nephila maculata</name>
    <dbReference type="NCBI Taxonomy" id="299642"/>
    <lineage>
        <taxon>Eukaryota</taxon>
        <taxon>Metazoa</taxon>
        <taxon>Ecdysozoa</taxon>
        <taxon>Arthropoda</taxon>
        <taxon>Chelicerata</taxon>
        <taxon>Arachnida</taxon>
        <taxon>Araneae</taxon>
        <taxon>Araneomorphae</taxon>
        <taxon>Entelegynae</taxon>
        <taxon>Araneoidea</taxon>
        <taxon>Nephilidae</taxon>
        <taxon>Nephila</taxon>
    </lineage>
</organism>
<accession>A0A8X6UU09</accession>
<dbReference type="Proteomes" id="UP000887013">
    <property type="component" value="Unassembled WGS sequence"/>
</dbReference>
<evidence type="ECO:0000313" key="1">
    <source>
        <dbReference type="EMBL" id="GFU52033.1"/>
    </source>
</evidence>
<proteinExistence type="predicted"/>
<dbReference type="AlphaFoldDB" id="A0A8X6UU09"/>
<comment type="caution">
    <text evidence="1">The sequence shown here is derived from an EMBL/GenBank/DDBJ whole genome shotgun (WGS) entry which is preliminary data.</text>
</comment>
<name>A0A8X6UU09_NEPPI</name>
<protein>
    <submittedName>
        <fullName evidence="1">Uncharacterized protein</fullName>
    </submittedName>
</protein>
<keyword evidence="2" id="KW-1185">Reference proteome</keyword>
<evidence type="ECO:0000313" key="2">
    <source>
        <dbReference type="Proteomes" id="UP000887013"/>
    </source>
</evidence>
<reference evidence="1" key="1">
    <citation type="submission" date="2020-08" db="EMBL/GenBank/DDBJ databases">
        <title>Multicomponent nature underlies the extraordinary mechanical properties of spider dragline silk.</title>
        <authorList>
            <person name="Kono N."/>
            <person name="Nakamura H."/>
            <person name="Mori M."/>
            <person name="Yoshida Y."/>
            <person name="Ohtoshi R."/>
            <person name="Malay A.D."/>
            <person name="Moran D.A.P."/>
            <person name="Tomita M."/>
            <person name="Numata K."/>
            <person name="Arakawa K."/>
        </authorList>
    </citation>
    <scope>NUCLEOTIDE SEQUENCE</scope>
</reference>
<gene>
    <name evidence="1" type="ORF">NPIL_437091</name>
</gene>
<dbReference type="EMBL" id="BMAW01038401">
    <property type="protein sequence ID" value="GFU52033.1"/>
    <property type="molecule type" value="Genomic_DNA"/>
</dbReference>
<sequence length="94" mass="10125">MLSVHMKRGGIETSNDRCEECHILRASILKNSDKYGICSDRSGLPQDKRVWLRGGSIPVFGAVAADGKNKVGDRIAPRGGIIEFGLGGREKVGD</sequence>